<dbReference type="Pfam" id="PF16547">
    <property type="entry name" value="BLM10_N"/>
    <property type="match status" value="1"/>
</dbReference>
<dbReference type="Gene3D" id="1.10.287.2210">
    <property type="match status" value="1"/>
</dbReference>
<dbReference type="InterPro" id="IPR016024">
    <property type="entry name" value="ARM-type_fold"/>
</dbReference>
<feature type="region of interest" description="Disordered" evidence="5">
    <location>
        <begin position="194"/>
        <end position="216"/>
    </location>
</feature>
<dbReference type="InterPro" id="IPR032372">
    <property type="entry name" value="Blm10_N"/>
</dbReference>
<sequence length="2145" mass="246708">MNEHNLKAPIPLKNRRIAELSTTEMKLTRSSSSSDDLSTKRAKLFNNLTNDCAPSGIPRPRSATPVLSERTGGLQTEDLVQQRLKYYNLDYVSDAEKHEQHIYDPNSKWFSRKEKLKMPFEKQLPYTTESHKEQAKYLCHILVNLYIGISTLDIQGLITITSKDLADFRKDIDELALNTDMFRLAAEEDLEVNDITNFDEDDEDEDDSQDYDGNDYDLGGPDFGPSGKITAKSSSVINVNHWTNELKNCLHFDFPLSVRKSLAVVYYHLSLVQGQKIYRQMHINMFESLVTDDDMGTNFRELLLEHGLKLDYKPMLAFLTEFLPCPESDYVRYDITSKADLQLFRLLLKLAHESKMFYDKEDRELLQNTMDRFIASFSPHTLSCVLPIITSFVPYHYQEDRNVIDYFPFMFNIWSSTSASMVFDTHLYDFTGCVAEDAYLSLIKEKSPRLVRLSGISFGPYGIFTEEQMDFILNRIQNHLRDDYQIHSYSRTVRPLIYSINGSYADQFFGNLSFLIKSIETFVHPSNSGQWTKVIAKFVHGLIKMYHERWVKEKKLTETGFRKELWLTPKCNEQMVDLFLDVLVLGSQNKDTDMANYYISSFAYLLDINPSNSHKIYDRVLIDLYDSLTDQYIHSVHRVITSLKQFTRIVRYMVIHPLYRVHISNILTMLISKIGSNDISLTSNTINALVSIFTFIPLENFVKEDEYLTFASQTVAFIQEHIFFLKDGGSSQDFKYDTETLDNAFRASTTEFENILKIYVDKLVELVDSDLEEGLITKINQTTMIMMESMPDSMFKHCCQLISKSFWNLDVFSESSPNYELLTIPMGAAVRRDNSLSKKWFMDLSYNIRDQISRGAGSIRSSSEVQRRDLKLVSYLSALNDITRQSHEAMLQYKDEFVDLLKFIQNTITNPPLDVITSMVLHCALSSLTSIEVTECRLFPEDSKISNSDRWGGLQFDDRKYNDENTNFNWHVPCSEEVDFAIYLLESFSEDYMKKITAMMENPNKESAYVDELKKCLLNITHSLSGASLLFDPDFNKEKSDPQLMDPYKKKFLLLKQLREQNCDNQEIRLDIEQIRHESLDDDGDESAESLANQELAEDVNDEMPVMEDPPIEDTEIPDIENISGVPSVVATPAPGSHFEDGTSAMNSAIVFRDLELFTCRYYFGNTTEEKLSDNRYIRVHAIRAKIGKFFHTLFKFLKTNFTDNPGVFQILLHGMKVWFTDVGQETIFKDDPSSFLDLEFLENIQSLAHSVSDPVTRTYLAADVHSHHDARVLLRSTNRVPSKLESTLLRDVIDLAISVYPDIHKPAQGCMVHAMKQLLGSYSLTITKIIKELRQALEKEEYRNVEVLLEVLFMKKIHRKLMSDYKNLGDLISLLLQACKVNDLDVAVYADKLLNSIATSFKIPSSVCVINLDEIQALSPNDSFIDIQIDVVRKAKANKRDYYYSLLSAIQDSLLAYLNENAELGWKIPVFIVKFISRIQGSLEFSANSRVLEEVFALTKTKHPVIIHLAISNIVAISSKILSIGDYDYDISNAFRSDFRRRYIELLDTTEPGFAKKFRDEMSNFDSSTYYIDALGYIGWMAWGIPLPVVKNVDQIDLHLRPEDFEVLKNFGNRVSLPWLQELATLLIQDNESRGMFSNSNVSFFSLLCRLISNDICGVTYDQLLQLCLSLYDKNDKASMIMSIEIFAGLMTAAKFTTVEDLQKRDKFLDEFLSYCLDRELNQDSVDIWNMVCWWLPTYVDIRRLRPLFMKLLQGGTELDINSDSSANQASKLTLLRSMLIMLEYKAPDLEDIFVNLVFDHPYDQVRQEVARLMSALIQARISPSFESVDQLLASSRDRHLKRLPDSYETHICRLFDAIEQERRSLDNLTPQQVLRTKYYYMASTMLYWIAHIMKSPNQLVLVPLVSKHIAPFLLNLQKMRDTCKLAGISPASFYVSLSYTPLRRDEVPAFVGLLEKTDLTSSNELRTQLYFAENLYSHHMLCMGQRDRDRILDFVIACLFNENYVEVRTRAADVLSGIVHNLTDPACLPRLIDMFQRRLGAFDPAVHRKGTAASHPRIHGSIIGLGAVVSAFPYAFPLPHWIPEQLSLLSAWTRAAGVSGTAAKDVISNFKKVRADTWHLDRYTFAPEQLEDLEGVLWRSYYA</sequence>
<dbReference type="GO" id="GO:0070628">
    <property type="term" value="F:proteasome binding"/>
    <property type="evidence" value="ECO:0000318"/>
    <property type="project" value="GO_Central"/>
</dbReference>
<dbReference type="Pfam" id="PF16507">
    <property type="entry name" value="HEAT_PSME4_mid"/>
    <property type="match status" value="1"/>
</dbReference>
<reference evidence="9 10" key="1">
    <citation type="journal article" date="2004" name="Science">
        <title>The Ashbya gossypii genome as a tool for mapping the ancient Saccharomyces cerevisiae genome.</title>
        <authorList>
            <person name="Dietrich F.S."/>
            <person name="Voegeli S."/>
            <person name="Brachat S."/>
            <person name="Lerch A."/>
            <person name="Gates K."/>
            <person name="Steiner S."/>
            <person name="Mohr C."/>
            <person name="Pohlmann R."/>
            <person name="Luedi P."/>
            <person name="Choi S."/>
            <person name="Wing R.A."/>
            <person name="Flavier A."/>
            <person name="Gaffney T.D."/>
            <person name="Philippsen P."/>
        </authorList>
    </citation>
    <scope>NUCLEOTIDE SEQUENCE [LARGE SCALE GENOMIC DNA]</scope>
    <source>
        <strain evidence="10">ATCC 10895 / CBS 109.51 / FGSC 9923 / NRRL Y-1056</strain>
    </source>
</reference>
<dbReference type="HOGENOM" id="CLU_000772_0_0_1"/>
<dbReference type="PANTHER" id="PTHR32170:SF3">
    <property type="entry name" value="PROTEASOME ACTIVATOR COMPLEX SUBUNIT 4"/>
    <property type="match status" value="1"/>
</dbReference>
<dbReference type="PANTHER" id="PTHR32170">
    <property type="entry name" value="PROTEASOME ACTIVATOR COMPLEX SUBUNIT 4"/>
    <property type="match status" value="1"/>
</dbReference>
<dbReference type="KEGG" id="ago:AGOS_AGL022W"/>
<evidence type="ECO:0000256" key="4">
    <source>
        <dbReference type="ARBA" id="ARBA00023204"/>
    </source>
</evidence>
<dbReference type="STRING" id="284811.Q750L4"/>
<dbReference type="RefSeq" id="NP_986644.2">
    <property type="nucleotide sequence ID" value="NM_211706.2"/>
</dbReference>
<proteinExistence type="inferred from homology"/>
<keyword evidence="3" id="KW-0227">DNA damage</keyword>
<evidence type="ECO:0000259" key="7">
    <source>
        <dbReference type="Pfam" id="PF16507"/>
    </source>
</evidence>
<keyword evidence="4" id="KW-0234">DNA repair</keyword>
<gene>
    <name evidence="9" type="ORF">AGOS_AGL022W</name>
</gene>
<evidence type="ECO:0000256" key="5">
    <source>
        <dbReference type="SAM" id="MobiDB-lite"/>
    </source>
</evidence>
<keyword evidence="10" id="KW-1185">Reference proteome</keyword>
<feature type="region of interest" description="Disordered" evidence="5">
    <location>
        <begin position="51"/>
        <end position="70"/>
    </location>
</feature>
<evidence type="ECO:0000313" key="10">
    <source>
        <dbReference type="Proteomes" id="UP000000591"/>
    </source>
</evidence>
<feature type="domain" description="Proteasome activator Blm10 N-terminal" evidence="8">
    <location>
        <begin position="79"/>
        <end position="157"/>
    </location>
</feature>
<accession>Q750L4</accession>
<dbReference type="GO" id="GO:0005634">
    <property type="term" value="C:nucleus"/>
    <property type="evidence" value="ECO:0000318"/>
    <property type="project" value="GO_Central"/>
</dbReference>
<comment type="similarity">
    <text evidence="1">Belongs to the BLM10 family.</text>
</comment>
<organism evidence="9 10">
    <name type="scientific">Eremothecium gossypii (strain ATCC 10895 / CBS 109.51 / FGSC 9923 / NRRL Y-1056)</name>
    <name type="common">Yeast</name>
    <name type="synonym">Ashbya gossypii</name>
    <dbReference type="NCBI Taxonomy" id="284811"/>
    <lineage>
        <taxon>Eukaryota</taxon>
        <taxon>Fungi</taxon>
        <taxon>Dikarya</taxon>
        <taxon>Ascomycota</taxon>
        <taxon>Saccharomycotina</taxon>
        <taxon>Saccharomycetes</taxon>
        <taxon>Saccharomycetales</taxon>
        <taxon>Saccharomycetaceae</taxon>
        <taxon>Eremothecium</taxon>
    </lineage>
</organism>
<keyword evidence="2" id="KW-0677">Repeat</keyword>
<dbReference type="GO" id="GO:0016504">
    <property type="term" value="F:peptidase activator activity"/>
    <property type="evidence" value="ECO:0000318"/>
    <property type="project" value="GO_Central"/>
</dbReference>
<dbReference type="FunCoup" id="Q750L4">
    <property type="interactions" value="374"/>
</dbReference>
<dbReference type="EMBL" id="AE016820">
    <property type="protein sequence ID" value="AAS54468.2"/>
    <property type="molecule type" value="Genomic_DNA"/>
</dbReference>
<evidence type="ECO:0000256" key="2">
    <source>
        <dbReference type="ARBA" id="ARBA00022737"/>
    </source>
</evidence>
<evidence type="ECO:0000313" key="9">
    <source>
        <dbReference type="EMBL" id="AAS54468.2"/>
    </source>
</evidence>
<evidence type="ECO:0000259" key="8">
    <source>
        <dbReference type="Pfam" id="PF16547"/>
    </source>
</evidence>
<reference evidence="10" key="2">
    <citation type="journal article" date="2013" name="G3 (Bethesda)">
        <title>Genomes of Ashbya fungi isolated from insects reveal four mating-type loci, numerous translocations, lack of transposons, and distinct gene duplications.</title>
        <authorList>
            <person name="Dietrich F.S."/>
            <person name="Voegeli S."/>
            <person name="Kuo S."/>
            <person name="Philippsen P."/>
        </authorList>
    </citation>
    <scope>GENOME REANNOTATION</scope>
    <source>
        <strain evidence="10">ATCC 10895 / CBS 109.51 / FGSC 9923 / NRRL Y-1056</strain>
    </source>
</reference>
<dbReference type="GO" id="GO:0005829">
    <property type="term" value="C:cytosol"/>
    <property type="evidence" value="ECO:0000318"/>
    <property type="project" value="GO_Central"/>
</dbReference>
<dbReference type="InParanoid" id="Q750L4"/>
<evidence type="ECO:0000259" key="6">
    <source>
        <dbReference type="Pfam" id="PF11919"/>
    </source>
</evidence>
<evidence type="ECO:0000256" key="3">
    <source>
        <dbReference type="ARBA" id="ARBA00022763"/>
    </source>
</evidence>
<feature type="domain" description="Proteasome activator complex subunit 4 C-terminal" evidence="6">
    <location>
        <begin position="2059"/>
        <end position="2145"/>
    </location>
</feature>
<dbReference type="eggNOG" id="KOG1851">
    <property type="taxonomic scope" value="Eukaryota"/>
</dbReference>
<dbReference type="GeneID" id="4622943"/>
<dbReference type="OrthoDB" id="17907at2759"/>
<dbReference type="GO" id="GO:0010499">
    <property type="term" value="P:proteasomal ubiquitin-independent protein catabolic process"/>
    <property type="evidence" value="ECO:0000318"/>
    <property type="project" value="GO_Central"/>
</dbReference>
<dbReference type="OMA" id="ECTQLVP"/>
<feature type="compositionally biased region" description="Acidic residues" evidence="5">
    <location>
        <begin position="194"/>
        <end position="215"/>
    </location>
</feature>
<dbReference type="InterPro" id="IPR032430">
    <property type="entry name" value="Blm10_mid"/>
</dbReference>
<dbReference type="SUPFAM" id="SSF48371">
    <property type="entry name" value="ARM repeat"/>
    <property type="match status" value="1"/>
</dbReference>
<dbReference type="Pfam" id="PF11919">
    <property type="entry name" value="PSME4_C"/>
    <property type="match status" value="1"/>
</dbReference>
<evidence type="ECO:0000256" key="1">
    <source>
        <dbReference type="ARBA" id="ARBA00005739"/>
    </source>
</evidence>
<name>Q750L4_EREGS</name>
<dbReference type="InterPro" id="IPR035309">
    <property type="entry name" value="PSME4"/>
</dbReference>
<feature type="domain" description="Proteasome activator Blm10 middle HEAT repeats region" evidence="7">
    <location>
        <begin position="512"/>
        <end position="1031"/>
    </location>
</feature>
<dbReference type="FunFam" id="1.10.287.2210:FF:000001">
    <property type="entry name" value="BLM10p Proteasome activator"/>
    <property type="match status" value="1"/>
</dbReference>
<dbReference type="GO" id="GO:0006281">
    <property type="term" value="P:DNA repair"/>
    <property type="evidence" value="ECO:0007669"/>
    <property type="project" value="UniProtKB-KW"/>
</dbReference>
<protein>
    <submittedName>
        <fullName evidence="9">AGL022Wp</fullName>
    </submittedName>
</protein>
<dbReference type="InterPro" id="IPR021843">
    <property type="entry name" value="PSME4_C"/>
</dbReference>
<dbReference type="Proteomes" id="UP000000591">
    <property type="component" value="Chromosome VII"/>
</dbReference>